<protein>
    <submittedName>
        <fullName evidence="2">Acetyltransferase involved in cellulose biosynthesis, CelD/BcsL family</fullName>
    </submittedName>
</protein>
<keyword evidence="3" id="KW-1185">Reference proteome</keyword>
<dbReference type="EMBL" id="OBQI01000001">
    <property type="protein sequence ID" value="SOC47729.1"/>
    <property type="molecule type" value="Genomic_DNA"/>
</dbReference>
<evidence type="ECO:0000313" key="3">
    <source>
        <dbReference type="Proteomes" id="UP000219435"/>
    </source>
</evidence>
<feature type="domain" description="BioF2-like acetyltransferase" evidence="1">
    <location>
        <begin position="171"/>
        <end position="317"/>
    </location>
</feature>
<proteinExistence type="predicted"/>
<dbReference type="OrthoDB" id="4816997at2"/>
<gene>
    <name evidence="2" type="ORF">SAMN05660748_0986</name>
</gene>
<accession>A0A285V0Y6</accession>
<dbReference type="AlphaFoldDB" id="A0A285V0Y6"/>
<name>A0A285V0Y6_9ACTN</name>
<sequence>MATDERKPGSAVRCLTSVADVRRSTAGWDALPSRSGPVGGSAWVRAWLEVYGSRHTLAVGVAGAPDAPDAVLPLVRRRGRPWTAEMLGVRQLLEPTDARGSDPAALAALVEDVVRRGQPVRLKRLPDDSPLLPHLRALPVRRAAVLDRAVAGTPAIALSERWREPEHHFSKRRRGDFRTALRRAEGLGEVEFSVEQPAPGEVDALFEEITVVEAAGWKTAAGTSLVARPDQREFFRRFCTLAAEQDATRFAFLRIDGRPVAVQLAVEAHGRYSLFKIGFDEQFARCSPGNLLMLHTVRWAAERGLETFEFLGTEEPWTSLWTDVSRSCREVHVYPTAWRSVPAAAVVAGEMARRSGTRALTRLRERGAP</sequence>
<dbReference type="Pfam" id="PF13480">
    <property type="entry name" value="Acetyltransf_6"/>
    <property type="match status" value="1"/>
</dbReference>
<organism evidence="2 3">
    <name type="scientific">Blastococcus aggregatus</name>
    <dbReference type="NCBI Taxonomy" id="38502"/>
    <lineage>
        <taxon>Bacteria</taxon>
        <taxon>Bacillati</taxon>
        <taxon>Actinomycetota</taxon>
        <taxon>Actinomycetes</taxon>
        <taxon>Geodermatophilales</taxon>
        <taxon>Geodermatophilaceae</taxon>
        <taxon>Blastococcus</taxon>
    </lineage>
</organism>
<dbReference type="Gene3D" id="3.40.630.30">
    <property type="match status" value="1"/>
</dbReference>
<evidence type="ECO:0000259" key="1">
    <source>
        <dbReference type="Pfam" id="PF13480"/>
    </source>
</evidence>
<keyword evidence="2" id="KW-0808">Transferase</keyword>
<reference evidence="3" key="1">
    <citation type="submission" date="2017-08" db="EMBL/GenBank/DDBJ databases">
        <authorList>
            <person name="Varghese N."/>
            <person name="Submissions S."/>
        </authorList>
    </citation>
    <scope>NUCLEOTIDE SEQUENCE [LARGE SCALE GENOMIC DNA]</scope>
    <source>
        <strain evidence="3">DSM 4725</strain>
    </source>
</reference>
<dbReference type="SUPFAM" id="SSF55729">
    <property type="entry name" value="Acyl-CoA N-acyltransferases (Nat)"/>
    <property type="match status" value="1"/>
</dbReference>
<dbReference type="GO" id="GO:0016740">
    <property type="term" value="F:transferase activity"/>
    <property type="evidence" value="ECO:0007669"/>
    <property type="project" value="UniProtKB-KW"/>
</dbReference>
<evidence type="ECO:0000313" key="2">
    <source>
        <dbReference type="EMBL" id="SOC47729.1"/>
    </source>
</evidence>
<dbReference type="InterPro" id="IPR016181">
    <property type="entry name" value="Acyl_CoA_acyltransferase"/>
</dbReference>
<dbReference type="Proteomes" id="UP000219435">
    <property type="component" value="Unassembled WGS sequence"/>
</dbReference>
<dbReference type="RefSeq" id="WP_141437046.1">
    <property type="nucleotide sequence ID" value="NZ_OBQI01000001.1"/>
</dbReference>
<dbReference type="InterPro" id="IPR038740">
    <property type="entry name" value="BioF2-like_GNAT_dom"/>
</dbReference>